<gene>
    <name evidence="4" type="ORF">COO91_03367</name>
</gene>
<dbReference type="RefSeq" id="WP_100899067.1">
    <property type="nucleotide sequence ID" value="NZ_CAWNNC010000001.1"/>
</dbReference>
<dbReference type="KEGG" id="nfl:COO91_03367"/>
<evidence type="ECO:0000259" key="3">
    <source>
        <dbReference type="PROSITE" id="PS50075"/>
    </source>
</evidence>
<dbReference type="InterPro" id="IPR036736">
    <property type="entry name" value="ACP-like_sf"/>
</dbReference>
<accession>A0A2K8SPN8</accession>
<dbReference type="AlphaFoldDB" id="A0A2K8SPN8"/>
<reference evidence="4 5" key="1">
    <citation type="submission" date="2017-11" db="EMBL/GenBank/DDBJ databases">
        <title>Complete genome of a free-living desiccation-tolerant cyanobacterium and its photosynthetic adaptation to extreme terrestrial habitat.</title>
        <authorList>
            <person name="Shang J."/>
        </authorList>
    </citation>
    <scope>NUCLEOTIDE SEQUENCE [LARGE SCALE GENOMIC DNA]</scope>
    <source>
        <strain evidence="4 5">CCNUN1</strain>
    </source>
</reference>
<dbReference type="Proteomes" id="UP000232003">
    <property type="component" value="Chromosome"/>
</dbReference>
<dbReference type="InterPro" id="IPR009081">
    <property type="entry name" value="PP-bd_ACP"/>
</dbReference>
<evidence type="ECO:0000313" key="4">
    <source>
        <dbReference type="EMBL" id="AUB37422.1"/>
    </source>
</evidence>
<organism evidence="4 5">
    <name type="scientific">Nostoc flagelliforme CCNUN1</name>
    <dbReference type="NCBI Taxonomy" id="2038116"/>
    <lineage>
        <taxon>Bacteria</taxon>
        <taxon>Bacillati</taxon>
        <taxon>Cyanobacteriota</taxon>
        <taxon>Cyanophyceae</taxon>
        <taxon>Nostocales</taxon>
        <taxon>Nostocaceae</taxon>
        <taxon>Nostoc</taxon>
    </lineage>
</organism>
<dbReference type="Gene3D" id="1.10.1200.10">
    <property type="entry name" value="ACP-like"/>
    <property type="match status" value="1"/>
</dbReference>
<sequence length="85" mass="9674">MKTKEQITAWIKNYLANILEVENEEINENFEFERFGFNSSVAVSLVGDLEEWLELELSPSIFFEFGTIAQASAHLAEELQSSAKT</sequence>
<evidence type="ECO:0000256" key="1">
    <source>
        <dbReference type="ARBA" id="ARBA00022450"/>
    </source>
</evidence>
<dbReference type="PROSITE" id="PS50075">
    <property type="entry name" value="CARRIER"/>
    <property type="match status" value="1"/>
</dbReference>
<keyword evidence="1" id="KW-0596">Phosphopantetheine</keyword>
<evidence type="ECO:0000313" key="5">
    <source>
        <dbReference type="Proteomes" id="UP000232003"/>
    </source>
</evidence>
<dbReference type="SMART" id="SM00823">
    <property type="entry name" value="PKS_PP"/>
    <property type="match status" value="1"/>
</dbReference>
<protein>
    <submittedName>
        <fullName evidence="4">Acyl carrier protein</fullName>
    </submittedName>
</protein>
<dbReference type="EMBL" id="CP024785">
    <property type="protein sequence ID" value="AUB37422.1"/>
    <property type="molecule type" value="Genomic_DNA"/>
</dbReference>
<keyword evidence="5" id="KW-1185">Reference proteome</keyword>
<dbReference type="GO" id="GO:0031177">
    <property type="term" value="F:phosphopantetheine binding"/>
    <property type="evidence" value="ECO:0007669"/>
    <property type="project" value="InterPro"/>
</dbReference>
<evidence type="ECO:0000256" key="2">
    <source>
        <dbReference type="ARBA" id="ARBA00022553"/>
    </source>
</evidence>
<keyword evidence="2" id="KW-0597">Phosphoprotein</keyword>
<dbReference type="Pfam" id="PF00550">
    <property type="entry name" value="PP-binding"/>
    <property type="match status" value="1"/>
</dbReference>
<name>A0A2K8SPN8_9NOSO</name>
<feature type="domain" description="Carrier" evidence="3">
    <location>
        <begin position="5"/>
        <end position="79"/>
    </location>
</feature>
<dbReference type="InterPro" id="IPR020806">
    <property type="entry name" value="PKS_PP-bd"/>
</dbReference>
<proteinExistence type="predicted"/>
<dbReference type="SUPFAM" id="SSF47336">
    <property type="entry name" value="ACP-like"/>
    <property type="match status" value="1"/>
</dbReference>